<dbReference type="EMBL" id="JTDN01000002">
    <property type="protein sequence ID" value="KHL24557.1"/>
    <property type="molecule type" value="Genomic_DNA"/>
</dbReference>
<dbReference type="GO" id="GO:0016491">
    <property type="term" value="F:oxidoreductase activity"/>
    <property type="evidence" value="ECO:0007669"/>
    <property type="project" value="UniProtKB-KW"/>
</dbReference>
<dbReference type="Proteomes" id="UP000030988">
    <property type="component" value="Unassembled WGS sequence"/>
</dbReference>
<dbReference type="SUPFAM" id="SSF51735">
    <property type="entry name" value="NAD(P)-binding Rossmann-fold domains"/>
    <property type="match status" value="1"/>
</dbReference>
<dbReference type="PANTHER" id="PTHR24321:SF8">
    <property type="entry name" value="ESTRADIOL 17-BETA-DEHYDROGENASE 8-RELATED"/>
    <property type="match status" value="1"/>
</dbReference>
<dbReference type="PANTHER" id="PTHR24321">
    <property type="entry name" value="DEHYDROGENASES, SHORT CHAIN"/>
    <property type="match status" value="1"/>
</dbReference>
<dbReference type="STRING" id="1572751.PK98_11255"/>
<dbReference type="PRINTS" id="PR00081">
    <property type="entry name" value="GDHRDH"/>
</dbReference>
<dbReference type="InterPro" id="IPR002347">
    <property type="entry name" value="SDR_fam"/>
</dbReference>
<evidence type="ECO:0000256" key="1">
    <source>
        <dbReference type="ARBA" id="ARBA00006484"/>
    </source>
</evidence>
<evidence type="ECO:0000256" key="3">
    <source>
        <dbReference type="SAM" id="MobiDB-lite"/>
    </source>
</evidence>
<feature type="region of interest" description="Disordered" evidence="3">
    <location>
        <begin position="198"/>
        <end position="217"/>
    </location>
</feature>
<dbReference type="AlphaFoldDB" id="A0A0B2BX34"/>
<evidence type="ECO:0000313" key="5">
    <source>
        <dbReference type="Proteomes" id="UP000030988"/>
    </source>
</evidence>
<feature type="compositionally biased region" description="Basic and acidic residues" evidence="3">
    <location>
        <begin position="198"/>
        <end position="215"/>
    </location>
</feature>
<accession>A0A0B2BX34</accession>
<evidence type="ECO:0000313" key="4">
    <source>
        <dbReference type="EMBL" id="KHL24557.1"/>
    </source>
</evidence>
<dbReference type="InterPro" id="IPR020904">
    <property type="entry name" value="Sc_DH/Rdtase_CS"/>
</dbReference>
<dbReference type="RefSeq" id="WP_039097006.1">
    <property type="nucleotide sequence ID" value="NZ_JTDN01000002.1"/>
</dbReference>
<dbReference type="Gene3D" id="3.40.50.720">
    <property type="entry name" value="NAD(P)-binding Rossmann-like Domain"/>
    <property type="match status" value="1"/>
</dbReference>
<dbReference type="InterPro" id="IPR036291">
    <property type="entry name" value="NAD(P)-bd_dom_sf"/>
</dbReference>
<protein>
    <submittedName>
        <fullName evidence="4">Short-chain dehydrogenase</fullName>
    </submittedName>
</protein>
<dbReference type="OrthoDB" id="7432199at2"/>
<dbReference type="PROSITE" id="PS00061">
    <property type="entry name" value="ADH_SHORT"/>
    <property type="match status" value="1"/>
</dbReference>
<keyword evidence="5" id="KW-1185">Reference proteome</keyword>
<evidence type="ECO:0000256" key="2">
    <source>
        <dbReference type="ARBA" id="ARBA00023002"/>
    </source>
</evidence>
<organism evidence="4 5">
    <name type="scientific">Croceibacterium mercuriale</name>
    <dbReference type="NCBI Taxonomy" id="1572751"/>
    <lineage>
        <taxon>Bacteria</taxon>
        <taxon>Pseudomonadati</taxon>
        <taxon>Pseudomonadota</taxon>
        <taxon>Alphaproteobacteria</taxon>
        <taxon>Sphingomonadales</taxon>
        <taxon>Erythrobacteraceae</taxon>
        <taxon>Croceibacterium</taxon>
    </lineage>
</organism>
<dbReference type="FunFam" id="3.40.50.720:FF:000084">
    <property type="entry name" value="Short-chain dehydrogenase reductase"/>
    <property type="match status" value="1"/>
</dbReference>
<keyword evidence="2" id="KW-0560">Oxidoreductase</keyword>
<proteinExistence type="inferred from homology"/>
<gene>
    <name evidence="4" type="ORF">PK98_11255</name>
</gene>
<dbReference type="PRINTS" id="PR00080">
    <property type="entry name" value="SDRFAMILY"/>
</dbReference>
<sequence length="256" mass="26727">MSDRTILVTGGGSGIGRGTALHFGGLGWRVVALDRDEAALAELASLLPAEACLTITADCGQEADVIAAFRQVDAWLGGAPLTCLVNNSGIADPACGPLEDLALADWQRWIDASLTAAFLCSRQALPLLRRAAPDQAGASIVNISSTRALQSEPDTYAYAAAKGGLDALTHAMAVSLGPQVRVNAVLPGWIETGPWQKATERKAPDHSAADREQHPAGRVGEVADIARAIEYLATAGFVTGQQLVVDGGMTRRMIYA</sequence>
<comment type="similarity">
    <text evidence="1">Belongs to the short-chain dehydrogenases/reductases (SDR) family.</text>
</comment>
<name>A0A0B2BX34_9SPHN</name>
<comment type="caution">
    <text evidence="4">The sequence shown here is derived from an EMBL/GenBank/DDBJ whole genome shotgun (WGS) entry which is preliminary data.</text>
</comment>
<dbReference type="Pfam" id="PF13561">
    <property type="entry name" value="adh_short_C2"/>
    <property type="match status" value="1"/>
</dbReference>
<reference evidence="4 5" key="1">
    <citation type="submission" date="2014-11" db="EMBL/GenBank/DDBJ databases">
        <title>Draft genome sequence of Kirrobacter mercurialis.</title>
        <authorList>
            <person name="Coil D.A."/>
            <person name="Eisen J.A."/>
        </authorList>
    </citation>
    <scope>NUCLEOTIDE SEQUENCE [LARGE SCALE GENOMIC DNA]</scope>
    <source>
        <strain evidence="4 5">Coronado</strain>
    </source>
</reference>